<evidence type="ECO:0000313" key="4">
    <source>
        <dbReference type="EMBL" id="MDX5930437.1"/>
    </source>
</evidence>
<dbReference type="InterPro" id="IPR052344">
    <property type="entry name" value="Transposase-related"/>
</dbReference>
<dbReference type="Proteomes" id="UP001279553">
    <property type="component" value="Unassembled WGS sequence"/>
</dbReference>
<dbReference type="PANTHER" id="PTHR33678">
    <property type="entry name" value="BLL1576 PROTEIN"/>
    <property type="match status" value="1"/>
</dbReference>
<organism evidence="7 9">
    <name type="scientific">Acidiphilium acidophilum</name>
    <name type="common">Thiobacillus acidophilus</name>
    <dbReference type="NCBI Taxonomy" id="76588"/>
    <lineage>
        <taxon>Bacteria</taxon>
        <taxon>Pseudomonadati</taxon>
        <taxon>Pseudomonadota</taxon>
        <taxon>Alphaproteobacteria</taxon>
        <taxon>Acetobacterales</taxon>
        <taxon>Acidocellaceae</taxon>
        <taxon>Acidiphilium</taxon>
    </lineage>
</organism>
<evidence type="ECO:0000313" key="8">
    <source>
        <dbReference type="EMBL" id="MDX5932441.1"/>
    </source>
</evidence>
<protein>
    <submittedName>
        <fullName evidence="7">IS66 family transposase</fullName>
    </submittedName>
</protein>
<evidence type="ECO:0000313" key="9">
    <source>
        <dbReference type="Proteomes" id="UP001279553"/>
    </source>
</evidence>
<evidence type="ECO:0000259" key="1">
    <source>
        <dbReference type="Pfam" id="PF03050"/>
    </source>
</evidence>
<dbReference type="NCBIfam" id="NF033517">
    <property type="entry name" value="transpos_IS66"/>
    <property type="match status" value="1"/>
</dbReference>
<evidence type="ECO:0000313" key="5">
    <source>
        <dbReference type="EMBL" id="MDX5931743.1"/>
    </source>
</evidence>
<sequence>MSLHVAATKHCYLAIRCDCGHETIARPATGLCSHVEGRRRDLLMSERCLVGPMLATFIAALSLRFRLSRVKIAEFLADWLGVELGIATIERCIHEFGLASEPVVEQLIEDVRAADIVHLDETPWYQKASLLWLWVAVTATTIVYRIGSRKHCELAALIGEAFLGWLVTDGYGAYRDHPRRQRCLAHLIRKARALAEGHYGAGSGFGSDLVRDLRRLIERVHDGDDPAAIKRLTASIKWNCQCNRHEIDAKVRGLAGEILNDWDAVVAFVADRDLPPTNNDAERALRHAVISRRISFGTRSDEGSRFYAAALSVIDTCRKRGTDPWAYACALITAARANNLLPTIPAQVAV</sequence>
<dbReference type="AlphaFoldDB" id="A0AAW9DUC9"/>
<feature type="domain" description="Transposase IS66 central" evidence="1">
    <location>
        <begin position="49"/>
        <end position="304"/>
    </location>
</feature>
<dbReference type="EMBL" id="JAWXYB010000018">
    <property type="protein sequence ID" value="MDX5932303.1"/>
    <property type="molecule type" value="Genomic_DNA"/>
</dbReference>
<keyword evidence="9" id="KW-1185">Reference proteome</keyword>
<dbReference type="EMBL" id="JAWXYB010000018">
    <property type="protein sequence ID" value="MDX5930307.1"/>
    <property type="molecule type" value="Genomic_DNA"/>
</dbReference>
<evidence type="ECO:0000313" key="3">
    <source>
        <dbReference type="EMBL" id="MDX5930307.1"/>
    </source>
</evidence>
<dbReference type="Pfam" id="PF03050">
    <property type="entry name" value="DDE_Tnp_IS66"/>
    <property type="match status" value="1"/>
</dbReference>
<accession>A0AAW9DUC9</accession>
<gene>
    <name evidence="2" type="ORF">SIL87_05540</name>
    <name evidence="3" type="ORF">SIL87_05935</name>
    <name evidence="4" type="ORF">SIL87_06635</name>
    <name evidence="5" type="ORF">SIL87_13315</name>
    <name evidence="6" type="ORF">SIL87_13385</name>
    <name evidence="7" type="ORF">SIL87_16220</name>
    <name evidence="8" type="ORF">SIL87_16920</name>
</gene>
<dbReference type="EMBL" id="JAWXYB010000018">
    <property type="protein sequence ID" value="MDX5930437.1"/>
    <property type="molecule type" value="Genomic_DNA"/>
</dbReference>
<evidence type="ECO:0000313" key="7">
    <source>
        <dbReference type="EMBL" id="MDX5932303.1"/>
    </source>
</evidence>
<evidence type="ECO:0000313" key="6">
    <source>
        <dbReference type="EMBL" id="MDX5931757.1"/>
    </source>
</evidence>
<dbReference type="EMBL" id="JAWXYB010000018">
    <property type="protein sequence ID" value="MDX5932441.1"/>
    <property type="molecule type" value="Genomic_DNA"/>
</dbReference>
<reference evidence="7 9" key="1">
    <citation type="submission" date="2023-11" db="EMBL/GenBank/DDBJ databases">
        <title>MicrobeMod: A computational toolkit for identifying prokaryotic methylation and restriction-modification with nanopore sequencing.</title>
        <authorList>
            <person name="Crits-Christoph A."/>
            <person name="Kang S.C."/>
            <person name="Lee H."/>
            <person name="Ostrov N."/>
        </authorList>
    </citation>
    <scope>NUCLEOTIDE SEQUENCE [LARGE SCALE GENOMIC DNA]</scope>
    <source>
        <strain evidence="7 9">DSMZ 700</strain>
    </source>
</reference>
<dbReference type="EMBL" id="JAWXYB010000018">
    <property type="protein sequence ID" value="MDX5931757.1"/>
    <property type="molecule type" value="Genomic_DNA"/>
</dbReference>
<proteinExistence type="predicted"/>
<dbReference type="InterPro" id="IPR004291">
    <property type="entry name" value="Transposase_IS66_central"/>
</dbReference>
<dbReference type="EMBL" id="JAWXYB010000018">
    <property type="protein sequence ID" value="MDX5930229.1"/>
    <property type="molecule type" value="Genomic_DNA"/>
</dbReference>
<comment type="caution">
    <text evidence="7">The sequence shown here is derived from an EMBL/GenBank/DDBJ whole genome shotgun (WGS) entry which is preliminary data.</text>
</comment>
<dbReference type="EMBL" id="JAWXYB010000018">
    <property type="protein sequence ID" value="MDX5931743.1"/>
    <property type="molecule type" value="Genomic_DNA"/>
</dbReference>
<evidence type="ECO:0000313" key="2">
    <source>
        <dbReference type="EMBL" id="MDX5930229.1"/>
    </source>
</evidence>
<dbReference type="PANTHER" id="PTHR33678:SF2">
    <property type="match status" value="1"/>
</dbReference>
<dbReference type="RefSeq" id="WP_319613188.1">
    <property type="nucleotide sequence ID" value="NZ_JAWXYB010000018.1"/>
</dbReference>
<name>A0AAW9DUC9_ACIAO</name>